<sequence length="535" mass="60671">MRPLQVWGSTWELGLQVPAITSCYFLYIYKRRFHHIDQADLKLLTSGDLNENSVENLQQKALQDLLHELSSWLILEGMASTITGSQDCIVNHQGEVDGEPELDLSLCQQWGEASSRISRNRDSVMTLQSDYFKNSESETYLPLKVPSQIDTQYSSVKFCKKEPQNHQESKHLFVTEESTERKVIKGESFSENLQVKMVSDGKELASPLLNGEATCQNGQLKESLDPINCNGRDIYGWKSQVISCSQQRAHTEEKPCDHNNCGKILNTSPDGHPYEKIHTAEKQYECGQCGKNFSQSSELLLHQRDHTEEKPYKCEQCGKGFTRSSSLLIHQAVHTDEKPYKCDKCGKGFTRSSSLLIHHAVHTGEKPYKCDKCGKGFSQSSKLHIHQRVHTGEKPYECGECGMSFSQRSNLHIHQRVHTGERPYKCGECGKGFSQSSNLHIHRCIHTGEKPYQCYECGKGFSQSSDLRIHLRVHTGEKPYHCGKCGKGFSQSSKLLIHQRVHTGEKPYECSKCGKGFSQSSNLHIHQRVHKKDPR</sequence>
<dbReference type="GO" id="GO:0008270">
    <property type="term" value="F:zinc ion binding"/>
    <property type="evidence" value="ECO:0007669"/>
    <property type="project" value="UniProtKB-KW"/>
</dbReference>
<evidence type="ECO:0000313" key="16">
    <source>
        <dbReference type="Proteomes" id="UP000233100"/>
    </source>
</evidence>
<gene>
    <name evidence="15" type="primary">ZNF239</name>
</gene>
<dbReference type="GO" id="GO:0001227">
    <property type="term" value="F:DNA-binding transcription repressor activity, RNA polymerase II-specific"/>
    <property type="evidence" value="ECO:0007669"/>
    <property type="project" value="Ensembl"/>
</dbReference>
<feature type="domain" description="C2H2-type" evidence="14">
    <location>
        <begin position="424"/>
        <end position="451"/>
    </location>
</feature>
<keyword evidence="8" id="KW-0805">Transcription regulation</keyword>
<dbReference type="Proteomes" id="UP000233100">
    <property type="component" value="Chromosome 9"/>
</dbReference>
<dbReference type="FunFam" id="3.30.160.60:FF:001158">
    <property type="entry name" value="zinc finger protein 22"/>
    <property type="match status" value="1"/>
</dbReference>
<keyword evidence="10" id="KW-0804">Transcription</keyword>
<feature type="domain" description="C2H2-type" evidence="14">
    <location>
        <begin position="480"/>
        <end position="507"/>
    </location>
</feature>
<evidence type="ECO:0000256" key="11">
    <source>
        <dbReference type="ARBA" id="ARBA00023242"/>
    </source>
</evidence>
<reference evidence="15" key="2">
    <citation type="submission" date="2025-08" db="UniProtKB">
        <authorList>
            <consortium name="Ensembl"/>
        </authorList>
    </citation>
    <scope>IDENTIFICATION</scope>
</reference>
<evidence type="ECO:0000256" key="1">
    <source>
        <dbReference type="ARBA" id="ARBA00003767"/>
    </source>
</evidence>
<evidence type="ECO:0000256" key="6">
    <source>
        <dbReference type="ARBA" id="ARBA00022771"/>
    </source>
</evidence>
<dbReference type="FunFam" id="3.30.160.60:FF:000902">
    <property type="entry name" value="Zinc finger protein 445"/>
    <property type="match status" value="1"/>
</dbReference>
<keyword evidence="11" id="KW-0539">Nucleus</keyword>
<comment type="similarity">
    <text evidence="3">Belongs to the krueppel C2H2-type zinc-finger protein family.</text>
</comment>
<dbReference type="PROSITE" id="PS00028">
    <property type="entry name" value="ZINC_FINGER_C2H2_1"/>
    <property type="match status" value="9"/>
</dbReference>
<dbReference type="PROSITE" id="PS50157">
    <property type="entry name" value="ZINC_FINGER_C2H2_2"/>
    <property type="match status" value="9"/>
</dbReference>
<organism evidence="15 16">
    <name type="scientific">Macaca fascicularis</name>
    <name type="common">Crab-eating macaque</name>
    <name type="synonym">Cynomolgus monkey</name>
    <dbReference type="NCBI Taxonomy" id="9541"/>
    <lineage>
        <taxon>Eukaryota</taxon>
        <taxon>Metazoa</taxon>
        <taxon>Chordata</taxon>
        <taxon>Craniata</taxon>
        <taxon>Vertebrata</taxon>
        <taxon>Euteleostomi</taxon>
        <taxon>Mammalia</taxon>
        <taxon>Eutheria</taxon>
        <taxon>Euarchontoglires</taxon>
        <taxon>Primates</taxon>
        <taxon>Haplorrhini</taxon>
        <taxon>Catarrhini</taxon>
        <taxon>Cercopithecidae</taxon>
        <taxon>Cercopithecinae</taxon>
        <taxon>Macaca</taxon>
    </lineage>
</organism>
<accession>A0A7N9CLV7</accession>
<comment type="function">
    <text evidence="1">May be involved in transcriptional regulation.</text>
</comment>
<dbReference type="GO" id="GO:0005634">
    <property type="term" value="C:nucleus"/>
    <property type="evidence" value="ECO:0007669"/>
    <property type="project" value="UniProtKB-SubCell"/>
</dbReference>
<evidence type="ECO:0000256" key="2">
    <source>
        <dbReference type="ARBA" id="ARBA00004123"/>
    </source>
</evidence>
<dbReference type="PANTHER" id="PTHR24388:SF96">
    <property type="entry name" value="GENE, 32687-RELATED"/>
    <property type="match status" value="1"/>
</dbReference>
<keyword evidence="9" id="KW-0238">DNA-binding</keyword>
<keyword evidence="16" id="KW-1185">Reference proteome</keyword>
<evidence type="ECO:0000256" key="7">
    <source>
        <dbReference type="ARBA" id="ARBA00022833"/>
    </source>
</evidence>
<evidence type="ECO:0000256" key="8">
    <source>
        <dbReference type="ARBA" id="ARBA00023015"/>
    </source>
</evidence>
<dbReference type="InterPro" id="IPR013087">
    <property type="entry name" value="Znf_C2H2_type"/>
</dbReference>
<feature type="domain" description="C2H2-type" evidence="14">
    <location>
        <begin position="452"/>
        <end position="479"/>
    </location>
</feature>
<reference evidence="15" key="3">
    <citation type="submission" date="2025-09" db="UniProtKB">
        <authorList>
            <consortium name="Ensembl"/>
        </authorList>
    </citation>
    <scope>IDENTIFICATION</scope>
</reference>
<dbReference type="PANTHER" id="PTHR24388">
    <property type="entry name" value="ZINC FINGER PROTEIN"/>
    <property type="match status" value="1"/>
</dbReference>
<keyword evidence="4" id="KW-0479">Metal-binding</keyword>
<keyword evidence="7" id="KW-0862">Zinc</keyword>
<dbReference type="FunFam" id="3.30.160.60:FF:002357">
    <property type="entry name" value="Zinc finger protein 782"/>
    <property type="match status" value="1"/>
</dbReference>
<name>A0A7N9CLV7_MACFA</name>
<evidence type="ECO:0000313" key="15">
    <source>
        <dbReference type="Ensembl" id="ENSMFAP00000050995.1"/>
    </source>
</evidence>
<evidence type="ECO:0000256" key="3">
    <source>
        <dbReference type="ARBA" id="ARBA00006991"/>
    </source>
</evidence>
<dbReference type="InterPro" id="IPR050527">
    <property type="entry name" value="Snail/Krueppel_Znf"/>
</dbReference>
<dbReference type="FunFam" id="3.30.160.60:FF:000029">
    <property type="entry name" value="GLI family zinc finger 4"/>
    <property type="match status" value="2"/>
</dbReference>
<feature type="domain" description="C2H2-type" evidence="14">
    <location>
        <begin position="396"/>
        <end position="423"/>
    </location>
</feature>
<dbReference type="FunFam" id="3.30.160.60:FF:001195">
    <property type="entry name" value="Zinc finger protein 239"/>
    <property type="match status" value="2"/>
</dbReference>
<dbReference type="Gene3D" id="3.30.160.60">
    <property type="entry name" value="Classic Zinc Finger"/>
    <property type="match status" value="9"/>
</dbReference>
<dbReference type="SUPFAM" id="SSF57667">
    <property type="entry name" value="beta-beta-alpha zinc fingers"/>
    <property type="match status" value="6"/>
</dbReference>
<protein>
    <recommendedName>
        <fullName evidence="12">Zinc finger protein 239</fullName>
    </recommendedName>
</protein>
<feature type="domain" description="C2H2-type" evidence="14">
    <location>
        <begin position="340"/>
        <end position="367"/>
    </location>
</feature>
<evidence type="ECO:0000256" key="5">
    <source>
        <dbReference type="ARBA" id="ARBA00022737"/>
    </source>
</evidence>
<evidence type="ECO:0000256" key="10">
    <source>
        <dbReference type="ARBA" id="ARBA00023163"/>
    </source>
</evidence>
<comment type="subcellular location">
    <subcellularLocation>
        <location evidence="2">Nucleus</location>
    </subcellularLocation>
</comment>
<proteinExistence type="inferred from homology"/>
<dbReference type="Pfam" id="PF00096">
    <property type="entry name" value="zf-C2H2"/>
    <property type="match status" value="9"/>
</dbReference>
<feature type="domain" description="C2H2-type" evidence="14">
    <location>
        <begin position="284"/>
        <end position="311"/>
    </location>
</feature>
<dbReference type="GeneTree" id="ENSGT00940000163366"/>
<dbReference type="PROSITE" id="PS51257">
    <property type="entry name" value="PROKAR_LIPOPROTEIN"/>
    <property type="match status" value="1"/>
</dbReference>
<keyword evidence="6 13" id="KW-0863">Zinc-finger</keyword>
<feature type="domain" description="C2H2-type" evidence="14">
    <location>
        <begin position="312"/>
        <end position="339"/>
    </location>
</feature>
<dbReference type="GO" id="GO:0000978">
    <property type="term" value="F:RNA polymerase II cis-regulatory region sequence-specific DNA binding"/>
    <property type="evidence" value="ECO:0007669"/>
    <property type="project" value="Ensembl"/>
</dbReference>
<evidence type="ECO:0000256" key="4">
    <source>
        <dbReference type="ARBA" id="ARBA00022723"/>
    </source>
</evidence>
<dbReference type="InterPro" id="IPR036236">
    <property type="entry name" value="Znf_C2H2_sf"/>
</dbReference>
<evidence type="ECO:0000256" key="12">
    <source>
        <dbReference type="ARBA" id="ARBA00067269"/>
    </source>
</evidence>
<feature type="domain" description="C2H2-type" evidence="14">
    <location>
        <begin position="368"/>
        <end position="395"/>
    </location>
</feature>
<keyword evidence="5" id="KW-0677">Repeat</keyword>
<evidence type="ECO:0000256" key="9">
    <source>
        <dbReference type="ARBA" id="ARBA00023125"/>
    </source>
</evidence>
<evidence type="ECO:0000256" key="13">
    <source>
        <dbReference type="PROSITE-ProRule" id="PRU00042"/>
    </source>
</evidence>
<evidence type="ECO:0000259" key="14">
    <source>
        <dbReference type="PROSITE" id="PS50157"/>
    </source>
</evidence>
<reference evidence="15 16" key="1">
    <citation type="submission" date="2013-03" db="EMBL/GenBank/DDBJ databases">
        <authorList>
            <person name="Warren W."/>
            <person name="Wilson R.K."/>
        </authorList>
    </citation>
    <scope>NUCLEOTIDE SEQUENCE</scope>
</reference>
<dbReference type="Ensembl" id="ENSMFAT00000095625.1">
    <property type="protein sequence ID" value="ENSMFAP00000050995.1"/>
    <property type="gene ID" value="ENSMFAG00000054693.1"/>
</dbReference>
<dbReference type="AlphaFoldDB" id="A0A7N9CLV7"/>
<dbReference type="FunFam" id="3.30.160.60:FF:002343">
    <property type="entry name" value="Zinc finger protein 33A"/>
    <property type="match status" value="2"/>
</dbReference>
<feature type="domain" description="C2H2-type" evidence="14">
    <location>
        <begin position="508"/>
        <end position="535"/>
    </location>
</feature>
<dbReference type="SMART" id="SM00355">
    <property type="entry name" value="ZnF_C2H2"/>
    <property type="match status" value="9"/>
</dbReference>